<dbReference type="GO" id="GO:1902626">
    <property type="term" value="P:assembly of large subunit precursor of preribosome"/>
    <property type="evidence" value="ECO:0007669"/>
    <property type="project" value="UniProtKB-UniRule"/>
</dbReference>
<keyword evidence="2 5" id="KW-0690">Ribosome biogenesis</keyword>
<comment type="similarity">
    <text evidence="5">Belongs to the DarP family.</text>
</comment>
<protein>
    <recommendedName>
        <fullName evidence="5">Dual-action ribosomal maturation protein DarP</fullName>
    </recommendedName>
    <alternativeName>
        <fullName evidence="5">Large ribosomal subunit assembly factor DarP</fullName>
    </alternativeName>
</protein>
<feature type="compositionally biased region" description="Acidic residues" evidence="6">
    <location>
        <begin position="8"/>
        <end position="18"/>
    </location>
</feature>
<dbReference type="GO" id="GO:0005829">
    <property type="term" value="C:cytosol"/>
    <property type="evidence" value="ECO:0007669"/>
    <property type="project" value="TreeGrafter"/>
</dbReference>
<dbReference type="HAMAP" id="MF_00765">
    <property type="entry name" value="DarP"/>
    <property type="match status" value="1"/>
</dbReference>
<evidence type="ECO:0000256" key="5">
    <source>
        <dbReference type="HAMAP-Rule" id="MF_00765"/>
    </source>
</evidence>
<name>A0A3P1SMG6_9GAMM</name>
<dbReference type="Proteomes" id="UP000267535">
    <property type="component" value="Unassembled WGS sequence"/>
</dbReference>
<keyword evidence="4 5" id="KW-0694">RNA-binding</keyword>
<evidence type="ECO:0000256" key="3">
    <source>
        <dbReference type="ARBA" id="ARBA00022730"/>
    </source>
</evidence>
<evidence type="ECO:0000256" key="1">
    <source>
        <dbReference type="ARBA" id="ARBA00022490"/>
    </source>
</evidence>
<dbReference type="NCBIfam" id="NF003593">
    <property type="entry name" value="PRK05255.1-1"/>
    <property type="match status" value="1"/>
</dbReference>
<dbReference type="CDD" id="cd16331">
    <property type="entry name" value="YjgA-like"/>
    <property type="match status" value="1"/>
</dbReference>
<dbReference type="Gene3D" id="1.10.60.30">
    <property type="entry name" value="PSPTO4464-like domains"/>
    <property type="match status" value="2"/>
</dbReference>
<dbReference type="InterPro" id="IPR023153">
    <property type="entry name" value="DarP_sf"/>
</dbReference>
<evidence type="ECO:0000256" key="4">
    <source>
        <dbReference type="ARBA" id="ARBA00022884"/>
    </source>
</evidence>
<evidence type="ECO:0000256" key="6">
    <source>
        <dbReference type="SAM" id="MobiDB-lite"/>
    </source>
</evidence>
<comment type="function">
    <text evidence="5">Member of a network of 50S ribosomal subunit biogenesis factors which assembles along the 30S-50S interface, preventing incorrect 23S rRNA structures from forming. Promotes peptidyl transferase center (PTC) maturation.</text>
</comment>
<dbReference type="GO" id="GO:0043022">
    <property type="term" value="F:ribosome binding"/>
    <property type="evidence" value="ECO:0007669"/>
    <property type="project" value="UniProtKB-UniRule"/>
</dbReference>
<dbReference type="OrthoDB" id="5293604at2"/>
<dbReference type="PIRSF" id="PIRSF016183">
    <property type="entry name" value="UCP016183"/>
    <property type="match status" value="1"/>
</dbReference>
<sequence length="178" mass="20655">MSQNDDFNQSDEYESDEEWVSKSQRKREVEGLQELGAKLPGLNKEQLNKIPMGDALRSAVEEAQRLQPRSEASRRQAQYIGRLMRDEDPVAIQTALDQFEAGKQAHLQIFHKLERWRDRLILGDNSDLKAYLEEDSSADIQHLRQLLRNAQKEAKQGKPPVAARKLFKYLRERAEARL</sequence>
<keyword evidence="8" id="KW-1185">Reference proteome</keyword>
<gene>
    <name evidence="5" type="primary">darP</name>
    <name evidence="7" type="ORF">EHS89_14545</name>
</gene>
<dbReference type="PANTHER" id="PTHR38101">
    <property type="entry name" value="UPF0307 PROTEIN YJGA"/>
    <property type="match status" value="1"/>
</dbReference>
<accession>A0A3P1SMG6</accession>
<keyword evidence="3 5" id="KW-0699">rRNA-binding</keyword>
<organism evidence="7 8">
    <name type="scientific">Amphritea balenae</name>
    <dbReference type="NCBI Taxonomy" id="452629"/>
    <lineage>
        <taxon>Bacteria</taxon>
        <taxon>Pseudomonadati</taxon>
        <taxon>Pseudomonadota</taxon>
        <taxon>Gammaproteobacteria</taxon>
        <taxon>Oceanospirillales</taxon>
        <taxon>Oceanospirillaceae</taxon>
        <taxon>Amphritea</taxon>
    </lineage>
</organism>
<reference evidence="7 8" key="1">
    <citation type="submission" date="2018-11" db="EMBL/GenBank/DDBJ databases">
        <title>The draft genome sequence of Amphritea balenae JAMM 1525T.</title>
        <authorList>
            <person name="Fang Z."/>
            <person name="Zhang Y."/>
            <person name="Han X."/>
        </authorList>
    </citation>
    <scope>NUCLEOTIDE SEQUENCE [LARGE SCALE GENOMIC DNA]</scope>
    <source>
        <strain evidence="7 8">JAMM 1525</strain>
    </source>
</reference>
<keyword evidence="1 5" id="KW-0963">Cytoplasm</keyword>
<evidence type="ECO:0000313" key="8">
    <source>
        <dbReference type="Proteomes" id="UP000267535"/>
    </source>
</evidence>
<dbReference type="SUPFAM" id="SSF158710">
    <property type="entry name" value="PSPTO4464-like"/>
    <property type="match status" value="1"/>
</dbReference>
<dbReference type="GO" id="GO:0019843">
    <property type="term" value="F:rRNA binding"/>
    <property type="evidence" value="ECO:0007669"/>
    <property type="project" value="UniProtKB-UniRule"/>
</dbReference>
<dbReference type="AlphaFoldDB" id="A0A3P1SMG6"/>
<evidence type="ECO:0000256" key="2">
    <source>
        <dbReference type="ARBA" id="ARBA00022517"/>
    </source>
</evidence>
<dbReference type="EMBL" id="RQXV01000008">
    <property type="protein sequence ID" value="RRC98307.1"/>
    <property type="molecule type" value="Genomic_DNA"/>
</dbReference>
<proteinExistence type="inferred from homology"/>
<dbReference type="RefSeq" id="WP_124926888.1">
    <property type="nucleotide sequence ID" value="NZ_BMOH01000007.1"/>
</dbReference>
<feature type="region of interest" description="Disordered" evidence="6">
    <location>
        <begin position="1"/>
        <end position="26"/>
    </location>
</feature>
<dbReference type="PANTHER" id="PTHR38101:SF1">
    <property type="entry name" value="UPF0307 PROTEIN YJGA"/>
    <property type="match status" value="1"/>
</dbReference>
<dbReference type="Pfam" id="PF04751">
    <property type="entry name" value="DarP"/>
    <property type="match status" value="1"/>
</dbReference>
<dbReference type="InterPro" id="IPR006839">
    <property type="entry name" value="DarP"/>
</dbReference>
<evidence type="ECO:0000313" key="7">
    <source>
        <dbReference type="EMBL" id="RRC98307.1"/>
    </source>
</evidence>
<comment type="subcellular location">
    <subcellularLocation>
        <location evidence="5">Cytoplasm</location>
    </subcellularLocation>
    <text evidence="5">Associates with late stage pre-50S ribosomal subunits.</text>
</comment>
<comment type="caution">
    <text evidence="7">The sequence shown here is derived from an EMBL/GenBank/DDBJ whole genome shotgun (WGS) entry which is preliminary data.</text>
</comment>